<accession>A0A1I6FRG8</accession>
<evidence type="ECO:0000313" key="2">
    <source>
        <dbReference type="EMBL" id="SFR32387.1"/>
    </source>
</evidence>
<organism evidence="2 3">
    <name type="scientific">Halogeometricum limi</name>
    <dbReference type="NCBI Taxonomy" id="555875"/>
    <lineage>
        <taxon>Archaea</taxon>
        <taxon>Methanobacteriati</taxon>
        <taxon>Methanobacteriota</taxon>
        <taxon>Stenosarchaea group</taxon>
        <taxon>Halobacteria</taxon>
        <taxon>Halobacteriales</taxon>
        <taxon>Haloferacaceae</taxon>
        <taxon>Halogeometricum</taxon>
    </lineage>
</organism>
<feature type="compositionally biased region" description="Basic and acidic residues" evidence="1">
    <location>
        <begin position="1"/>
        <end position="10"/>
    </location>
</feature>
<gene>
    <name evidence="2" type="ORF">SAMN04488124_0113</name>
</gene>
<dbReference type="AlphaFoldDB" id="A0A1I6FRG8"/>
<protein>
    <submittedName>
        <fullName evidence="2">Uncharacterized protein</fullName>
    </submittedName>
</protein>
<dbReference type="Proteomes" id="UP000243250">
    <property type="component" value="Unassembled WGS sequence"/>
</dbReference>
<evidence type="ECO:0000313" key="3">
    <source>
        <dbReference type="Proteomes" id="UP000243250"/>
    </source>
</evidence>
<proteinExistence type="predicted"/>
<evidence type="ECO:0000256" key="1">
    <source>
        <dbReference type="SAM" id="MobiDB-lite"/>
    </source>
</evidence>
<dbReference type="EMBL" id="FOYS01000001">
    <property type="protein sequence ID" value="SFR32387.1"/>
    <property type="molecule type" value="Genomic_DNA"/>
</dbReference>
<sequence length="105" mass="11568">MADEVARSDESEPEFEPEPVDDEETAETEAEPSGEACHRRGCTEPAAFVVVERYQEETGQGAVEARAALCVDHTAEEGPTNLDHAYPGYVFRVEPFPETTVQKPE</sequence>
<feature type="compositionally biased region" description="Acidic residues" evidence="1">
    <location>
        <begin position="11"/>
        <end position="32"/>
    </location>
</feature>
<reference evidence="3" key="1">
    <citation type="submission" date="2016-10" db="EMBL/GenBank/DDBJ databases">
        <authorList>
            <person name="Varghese N."/>
            <person name="Submissions S."/>
        </authorList>
    </citation>
    <scope>NUCLEOTIDE SEQUENCE [LARGE SCALE GENOMIC DNA]</scope>
    <source>
        <strain evidence="3">CGMCC 1.8711</strain>
    </source>
</reference>
<feature type="region of interest" description="Disordered" evidence="1">
    <location>
        <begin position="1"/>
        <end position="41"/>
    </location>
</feature>
<keyword evidence="3" id="KW-1185">Reference proteome</keyword>
<name>A0A1I6FRG8_9EURY</name>
<dbReference type="STRING" id="555875.SAMN04488124_0113"/>